<dbReference type="PROSITE" id="PS00759">
    <property type="entry name" value="ARGE_DAPE_CPG2_2"/>
    <property type="match status" value="1"/>
</dbReference>
<keyword evidence="13" id="KW-0170">Cobalt</keyword>
<dbReference type="NCBIfam" id="TIGR01246">
    <property type="entry name" value="dapE_proteo"/>
    <property type="match status" value="1"/>
</dbReference>
<evidence type="ECO:0000256" key="2">
    <source>
        <dbReference type="ARBA" id="ARBA00005130"/>
    </source>
</evidence>
<dbReference type="NCBIfam" id="NF009557">
    <property type="entry name" value="PRK13009.1"/>
    <property type="match status" value="1"/>
</dbReference>
<keyword evidence="10" id="KW-0862">Zinc</keyword>
<evidence type="ECO:0000256" key="6">
    <source>
        <dbReference type="ARBA" id="ARBA00022391"/>
    </source>
</evidence>
<dbReference type="SUPFAM" id="SSF53187">
    <property type="entry name" value="Zn-dependent exopeptidases"/>
    <property type="match status" value="1"/>
</dbReference>
<dbReference type="InterPro" id="IPR036264">
    <property type="entry name" value="Bact_exopeptidase_dim_dom"/>
</dbReference>
<evidence type="ECO:0000256" key="14">
    <source>
        <dbReference type="ARBA" id="ARBA00051301"/>
    </source>
</evidence>
<evidence type="ECO:0000256" key="15">
    <source>
        <dbReference type="NCBIfam" id="TIGR01246"/>
    </source>
</evidence>
<dbReference type="InterPro" id="IPR011650">
    <property type="entry name" value="Peptidase_M20_dimer"/>
</dbReference>
<comment type="cofactor">
    <cofactor evidence="1">
        <name>Zn(2+)</name>
        <dbReference type="ChEBI" id="CHEBI:29105"/>
    </cofactor>
</comment>
<evidence type="ECO:0000256" key="4">
    <source>
        <dbReference type="ARBA" id="ARBA00011738"/>
    </source>
</evidence>
<dbReference type="Gene3D" id="3.40.630.10">
    <property type="entry name" value="Zn peptidases"/>
    <property type="match status" value="2"/>
</dbReference>
<dbReference type="Proteomes" id="UP001293791">
    <property type="component" value="Unassembled WGS sequence"/>
</dbReference>
<organism evidence="17 18">
    <name type="scientific">Candidatus Cyrtobacter comes</name>
    <dbReference type="NCBI Taxonomy" id="675776"/>
    <lineage>
        <taxon>Bacteria</taxon>
        <taxon>Pseudomonadati</taxon>
        <taxon>Pseudomonadota</taxon>
        <taxon>Alphaproteobacteria</taxon>
        <taxon>Rickettsiales</taxon>
        <taxon>Candidatus Midichloriaceae</taxon>
        <taxon>Candidatus Cyrtobacter</taxon>
    </lineage>
</organism>
<evidence type="ECO:0000256" key="3">
    <source>
        <dbReference type="ARBA" id="ARBA00006746"/>
    </source>
</evidence>
<feature type="domain" description="Peptidase M20 dimerisation" evidence="16">
    <location>
        <begin position="176"/>
        <end position="278"/>
    </location>
</feature>
<evidence type="ECO:0000256" key="10">
    <source>
        <dbReference type="ARBA" id="ARBA00022833"/>
    </source>
</evidence>
<evidence type="ECO:0000313" key="17">
    <source>
        <dbReference type="EMBL" id="MDZ5762292.1"/>
    </source>
</evidence>
<dbReference type="InterPro" id="IPR005941">
    <property type="entry name" value="DapE_proteobac"/>
</dbReference>
<dbReference type="EMBL" id="JARGYT010000035">
    <property type="protein sequence ID" value="MDZ5762292.1"/>
    <property type="molecule type" value="Genomic_DNA"/>
</dbReference>
<dbReference type="InterPro" id="IPR001261">
    <property type="entry name" value="ArgE/DapE_CS"/>
</dbReference>
<reference evidence="17 18" key="1">
    <citation type="submission" date="2023-02" db="EMBL/GenBank/DDBJ databases">
        <title>Host association and intracellularity evolved multiple times independently in the Rickettsiales.</title>
        <authorList>
            <person name="Castelli M."/>
            <person name="Nardi T."/>
            <person name="Gammuto L."/>
            <person name="Bellinzona G."/>
            <person name="Sabaneyeva E."/>
            <person name="Potekhin A."/>
            <person name="Serra V."/>
            <person name="Petroni G."/>
            <person name="Sassera D."/>
        </authorList>
    </citation>
    <scope>NUCLEOTIDE SEQUENCE [LARGE SCALE GENOMIC DNA]</scope>
    <source>
        <strain evidence="17 18">BOD18</strain>
    </source>
</reference>
<dbReference type="EC" id="3.5.1.18" evidence="5 15"/>
<evidence type="ECO:0000256" key="5">
    <source>
        <dbReference type="ARBA" id="ARBA00011921"/>
    </source>
</evidence>
<dbReference type="SUPFAM" id="SSF55031">
    <property type="entry name" value="Bacterial exopeptidase dimerisation domain"/>
    <property type="match status" value="1"/>
</dbReference>
<evidence type="ECO:0000256" key="1">
    <source>
        <dbReference type="ARBA" id="ARBA00001947"/>
    </source>
</evidence>
<dbReference type="InterPro" id="IPR050072">
    <property type="entry name" value="Peptidase_M20A"/>
</dbReference>
<keyword evidence="9" id="KW-0378">Hydrolase</keyword>
<protein>
    <recommendedName>
        <fullName evidence="6 15">Succinyl-diaminopimelate desuccinylase</fullName>
        <ecNumber evidence="5 15">3.5.1.18</ecNumber>
    </recommendedName>
</protein>
<evidence type="ECO:0000256" key="8">
    <source>
        <dbReference type="ARBA" id="ARBA00022723"/>
    </source>
</evidence>
<keyword evidence="11" id="KW-0220">Diaminopimelate biosynthesis</keyword>
<gene>
    <name evidence="17" type="ORF">Cyrtocomes_00671</name>
</gene>
<proteinExistence type="inferred from homology"/>
<dbReference type="PANTHER" id="PTHR43808:SF31">
    <property type="entry name" value="N-ACETYL-L-CITRULLINE DEACETYLASE"/>
    <property type="match status" value="1"/>
</dbReference>
<name>A0ABU5L8B7_9RICK</name>
<comment type="similarity">
    <text evidence="3">Belongs to the peptidase M20A family. DapE subfamily.</text>
</comment>
<evidence type="ECO:0000313" key="18">
    <source>
        <dbReference type="Proteomes" id="UP001293791"/>
    </source>
</evidence>
<evidence type="ECO:0000256" key="7">
    <source>
        <dbReference type="ARBA" id="ARBA00022605"/>
    </source>
</evidence>
<comment type="caution">
    <text evidence="17">The sequence shown here is derived from an EMBL/GenBank/DDBJ whole genome shotgun (WGS) entry which is preliminary data.</text>
</comment>
<sequence length="372" mass="40916">MSQIEILQRLIRCQSVTPKDDGAMNLVKTILEGIGFSVKIVHFGESDDRVLNLYAKFGSGSKNVCFAGHVDVVPAGDGWSHDPFSGHIENGKLYGRGAVDMKGAIASAIYAVDSFIKKGIKKDITISFLLTGDEEGIAINGTKKMLDWLLKQNEKIDICILGEPTSHIALCDTIKVGARGSITFDLVVHGKQGHVAYEHLNPIDIMAQIALELTNYKFNDGDALFQDSNLEFTSLISDSKAENLVPNIAKARFNVRFPISRTANDIAELITNTCKKCYSNIDIKWHSSGGAFLAQHANISKIASNAIESIMGFKPQINTFGGTSDARFIIKNCQEVIELGLFTKMAHRVDEYAELMDIEKLSNIYLKILELI</sequence>
<keyword evidence="12" id="KW-0457">Lysine biosynthesis</keyword>
<dbReference type="Pfam" id="PF01546">
    <property type="entry name" value="Peptidase_M20"/>
    <property type="match status" value="1"/>
</dbReference>
<keyword evidence="18" id="KW-1185">Reference proteome</keyword>
<evidence type="ECO:0000256" key="13">
    <source>
        <dbReference type="ARBA" id="ARBA00023285"/>
    </source>
</evidence>
<evidence type="ECO:0000256" key="12">
    <source>
        <dbReference type="ARBA" id="ARBA00023154"/>
    </source>
</evidence>
<evidence type="ECO:0000259" key="16">
    <source>
        <dbReference type="Pfam" id="PF07687"/>
    </source>
</evidence>
<comment type="subunit">
    <text evidence="4">Homodimer.</text>
</comment>
<keyword evidence="7" id="KW-0028">Amino-acid biosynthesis</keyword>
<comment type="pathway">
    <text evidence="2">Amino-acid biosynthesis; L-lysine biosynthesis via DAP pathway; LL-2,6-diaminopimelate from (S)-tetrahydrodipicolinate (succinylase route): step 3/3.</text>
</comment>
<dbReference type="PANTHER" id="PTHR43808">
    <property type="entry name" value="ACETYLORNITHINE DEACETYLASE"/>
    <property type="match status" value="1"/>
</dbReference>
<dbReference type="RefSeq" id="WP_322497768.1">
    <property type="nucleotide sequence ID" value="NZ_JARGYT010000035.1"/>
</dbReference>
<dbReference type="Pfam" id="PF07687">
    <property type="entry name" value="M20_dimer"/>
    <property type="match status" value="1"/>
</dbReference>
<keyword evidence="8" id="KW-0479">Metal-binding</keyword>
<comment type="catalytic activity">
    <reaction evidence="14">
        <text>N-succinyl-(2S,6S)-2,6-diaminopimelate + H2O = (2S,6S)-2,6-diaminopimelate + succinate</text>
        <dbReference type="Rhea" id="RHEA:22608"/>
        <dbReference type="ChEBI" id="CHEBI:15377"/>
        <dbReference type="ChEBI" id="CHEBI:30031"/>
        <dbReference type="ChEBI" id="CHEBI:57609"/>
        <dbReference type="ChEBI" id="CHEBI:58087"/>
        <dbReference type="EC" id="3.5.1.18"/>
    </reaction>
</comment>
<dbReference type="InterPro" id="IPR002933">
    <property type="entry name" value="Peptidase_M20"/>
</dbReference>
<accession>A0ABU5L8B7</accession>
<evidence type="ECO:0000256" key="9">
    <source>
        <dbReference type="ARBA" id="ARBA00022801"/>
    </source>
</evidence>
<evidence type="ECO:0000256" key="11">
    <source>
        <dbReference type="ARBA" id="ARBA00022915"/>
    </source>
</evidence>